<dbReference type="Pfam" id="PF10067">
    <property type="entry name" value="DUF2306"/>
    <property type="match status" value="1"/>
</dbReference>
<dbReference type="Proteomes" id="UP001209701">
    <property type="component" value="Unassembled WGS sequence"/>
</dbReference>
<evidence type="ECO:0000313" key="2">
    <source>
        <dbReference type="EMBL" id="MCV2369670.1"/>
    </source>
</evidence>
<evidence type="ECO:0000313" key="3">
    <source>
        <dbReference type="Proteomes" id="UP001209701"/>
    </source>
</evidence>
<feature type="transmembrane region" description="Helical" evidence="1">
    <location>
        <begin position="12"/>
        <end position="33"/>
    </location>
</feature>
<keyword evidence="1" id="KW-1133">Transmembrane helix</keyword>
<name>A0ABT2YIA3_9BURK</name>
<gene>
    <name evidence="2" type="ORF">LNV07_16445</name>
</gene>
<organism evidence="2 3">
    <name type="scientific">Roseateles oligotrophus</name>
    <dbReference type="NCBI Taxonomy" id="1769250"/>
    <lineage>
        <taxon>Bacteria</taxon>
        <taxon>Pseudomonadati</taxon>
        <taxon>Pseudomonadota</taxon>
        <taxon>Betaproteobacteria</taxon>
        <taxon>Burkholderiales</taxon>
        <taxon>Sphaerotilaceae</taxon>
        <taxon>Roseateles</taxon>
    </lineage>
</organism>
<keyword evidence="1" id="KW-0472">Membrane</keyword>
<feature type="transmembrane region" description="Helical" evidence="1">
    <location>
        <begin position="53"/>
        <end position="75"/>
    </location>
</feature>
<proteinExistence type="predicted"/>
<keyword evidence="1" id="KW-0812">Transmembrane</keyword>
<evidence type="ECO:0000256" key="1">
    <source>
        <dbReference type="SAM" id="Phobius"/>
    </source>
</evidence>
<sequence length="225" mass="24488">MPSTQSQRNWLFSPAGLLLSVAVLSGGIAWWLIALPVLTFSNVKSHSTHFPQVFLHAVSGTVMLVIGAINLYLGASRRHFRFHKPLGLTYLLGGSIGAISAIVLALGNGHSKPSTGFAFQPTRADDLGWALATLGAAWLACSAMGYRAALNRRFPSHQAWMIRSYVLVWSFVLCRLIGQIPSFPQLGSGGAIAWLSWTIPLLVCEISLQWESGSRQKGSERRNET</sequence>
<protein>
    <submittedName>
        <fullName evidence="2">DUF2306 domain-containing protein</fullName>
    </submittedName>
</protein>
<accession>A0ABT2YIA3</accession>
<reference evidence="2 3" key="1">
    <citation type="submission" date="2021-11" db="EMBL/GenBank/DDBJ databases">
        <authorList>
            <person name="Liang Q."/>
            <person name="Mou H."/>
            <person name="Liu Z."/>
        </authorList>
    </citation>
    <scope>NUCLEOTIDE SEQUENCE [LARGE SCALE GENOMIC DNA]</scope>
    <source>
        <strain evidence="2 3">CHU3</strain>
    </source>
</reference>
<dbReference type="EMBL" id="JAJIRN010000007">
    <property type="protein sequence ID" value="MCV2369670.1"/>
    <property type="molecule type" value="Genomic_DNA"/>
</dbReference>
<dbReference type="RefSeq" id="WP_263572252.1">
    <property type="nucleotide sequence ID" value="NZ_JAJIRN010000007.1"/>
</dbReference>
<comment type="caution">
    <text evidence="2">The sequence shown here is derived from an EMBL/GenBank/DDBJ whole genome shotgun (WGS) entry which is preliminary data.</text>
</comment>
<feature type="transmembrane region" description="Helical" evidence="1">
    <location>
        <begin position="127"/>
        <end position="148"/>
    </location>
</feature>
<dbReference type="InterPro" id="IPR018750">
    <property type="entry name" value="DUF2306_membrane"/>
</dbReference>
<keyword evidence="3" id="KW-1185">Reference proteome</keyword>
<feature type="transmembrane region" description="Helical" evidence="1">
    <location>
        <begin position="87"/>
        <end position="107"/>
    </location>
</feature>